<organism evidence="10 11">
    <name type="scientific">Filimonas zeae</name>
    <dbReference type="NCBI Taxonomy" id="1737353"/>
    <lineage>
        <taxon>Bacteria</taxon>
        <taxon>Pseudomonadati</taxon>
        <taxon>Bacteroidota</taxon>
        <taxon>Chitinophagia</taxon>
        <taxon>Chitinophagales</taxon>
        <taxon>Chitinophagaceae</taxon>
        <taxon>Filimonas</taxon>
    </lineage>
</organism>
<dbReference type="InterPro" id="IPR012910">
    <property type="entry name" value="Plug_dom"/>
</dbReference>
<comment type="subcellular location">
    <subcellularLocation>
        <location evidence="1 7">Cell outer membrane</location>
        <topology evidence="1 7">Multi-pass membrane protein</topology>
    </subcellularLocation>
</comment>
<dbReference type="InterPro" id="IPR023996">
    <property type="entry name" value="TonB-dep_OMP_SusC/RagA"/>
</dbReference>
<proteinExistence type="inferred from homology"/>
<keyword evidence="2 7" id="KW-0813">Transport</keyword>
<sequence>MKLTTIVMLITCLQVSAAGVAQQVSYKGKAVTLQQAFSIIKQQTGYVFFYDKKDISAAQPVAVNWSNMPLDKALKELLNGQQLDYEIQGNTIVVTKAVRKEEPTYQLVMESFAPPPAELRGKVVDSSGKPVAGVYVQVKGTRKGAVTDEYGDFKLNEVAPDAVLEMNGVNIDRFTRQLSGEKNVTLVARIKVARLDDVGVVSTGYQTISRERSAGSYTKVNMDVVANRSSSMSVLQNLDGLVPGLVVNNTPNRNQFIIRGLATTGAPNLNGIGYSGTSPQPLFVVDGLVMNDDVRLTNELNPLTMSGISGINPQDVESITVLKDATAASIWGARAANGVIVITTKKGSFNSKVTVNYDGFVNFQGRPQLDYMPRLNSQQFVSAAEEIFRRNDYGFVKQYPWSTVNRQGGGLDGTIAPHEMILYNEYRGLITPQQARKGLDSLAGIDNRGQIKDLLYRNAMLTNHTISMSGGSGTYSFYGSGSYTNTVSNEPGEKNNNYKINLRQDFKPTTWARFYLLTDLSTNSTSSKPNRDIDYTFYPYQLFQDANGNNLSVPILVGLPDSIRSDYESRSRISLDYNPLNEREYGYTRNTSLTARINTGVTINLWKGLRFEGTYGYIKGSLTQKQFESLQSFEVRKEIVQFTVAPNAATTPVYYLPTNGGRLTTLTGDQRNWTVRNMLAYDKQWKQHEINAIFGQESQEQFSTQQRTRVRGFNENLLTTGAVDYKTLGGVLMGTVWPNYANVASILAYDNFSTNETTRRFTSYYANAGYTYNRRYAFNASWRIDQSNLFGKSKAAQNRPVWSTGVKWNISNEDFMQTVSAIQRLAVRVTYGITGNSPSPGVAASNDVIGGRSNAWFPGGVGLTINTPGNDKLSWESTRTTNFGIDFGVLNGRLSGSVDVYIRKTTDLLGVIYPNSLNGWPSVTGNQGDISNRGIELNLNSTNIATRDFSWSTYFTFAHNKNTVDRLTSPRQPQTGADMMLVTMREGLPAYTLFGYNYVGLDADGLPLVKLADGTVTNNRNSAQAKDMVFAGSFQPKWNGGLGNTFRYKNFRLSANMVYNMGNVMRLDRNLIFGGMLHRNVSVDFLKRWQKKGDENFTDIPPFVGNGDAINGLGNVDYFLNGVNNIVDASFVKLRDVTLYYDMPRSVLNSVRLKTQNITFRVQVSNIMLWKANKFNVDPEYQGVIPANQHTITLGAHVTL</sequence>
<evidence type="ECO:0000313" key="10">
    <source>
        <dbReference type="EMBL" id="GGH62998.1"/>
    </source>
</evidence>
<dbReference type="InterPro" id="IPR039426">
    <property type="entry name" value="TonB-dep_rcpt-like"/>
</dbReference>
<evidence type="ECO:0000256" key="2">
    <source>
        <dbReference type="ARBA" id="ARBA00022448"/>
    </source>
</evidence>
<evidence type="ECO:0000256" key="3">
    <source>
        <dbReference type="ARBA" id="ARBA00022452"/>
    </source>
</evidence>
<dbReference type="InterPro" id="IPR011662">
    <property type="entry name" value="Secretin/TonB_short_N"/>
</dbReference>
<reference evidence="10" key="2">
    <citation type="submission" date="2020-09" db="EMBL/GenBank/DDBJ databases">
        <authorList>
            <person name="Sun Q."/>
            <person name="Zhou Y."/>
        </authorList>
    </citation>
    <scope>NUCLEOTIDE SEQUENCE</scope>
    <source>
        <strain evidence="10">CGMCC 1.15290</strain>
    </source>
</reference>
<evidence type="ECO:0000256" key="4">
    <source>
        <dbReference type="ARBA" id="ARBA00022692"/>
    </source>
</evidence>
<keyword evidence="5 7" id="KW-0472">Membrane</keyword>
<comment type="similarity">
    <text evidence="7">Belongs to the TonB-dependent receptor family.</text>
</comment>
<dbReference type="Pfam" id="PF07660">
    <property type="entry name" value="STN"/>
    <property type="match status" value="1"/>
</dbReference>
<feature type="domain" description="Secretin/TonB short N-terminal" evidence="9">
    <location>
        <begin position="46"/>
        <end position="97"/>
    </location>
</feature>
<evidence type="ECO:0000256" key="5">
    <source>
        <dbReference type="ARBA" id="ARBA00023136"/>
    </source>
</evidence>
<dbReference type="InterPro" id="IPR023997">
    <property type="entry name" value="TonB-dep_OMP_SusC/RagA_CS"/>
</dbReference>
<dbReference type="Pfam" id="PF13715">
    <property type="entry name" value="CarbopepD_reg_2"/>
    <property type="match status" value="1"/>
</dbReference>
<dbReference type="SMART" id="SM00965">
    <property type="entry name" value="STN"/>
    <property type="match status" value="1"/>
</dbReference>
<keyword evidence="3 7" id="KW-1134">Transmembrane beta strand</keyword>
<dbReference type="InterPro" id="IPR036942">
    <property type="entry name" value="Beta-barrel_TonB_sf"/>
</dbReference>
<dbReference type="SUPFAM" id="SSF56935">
    <property type="entry name" value="Porins"/>
    <property type="match status" value="1"/>
</dbReference>
<dbReference type="Gene3D" id="2.40.170.20">
    <property type="entry name" value="TonB-dependent receptor, beta-barrel domain"/>
    <property type="match status" value="1"/>
</dbReference>
<feature type="chain" id="PRO_5036895958" evidence="8">
    <location>
        <begin position="18"/>
        <end position="1200"/>
    </location>
</feature>
<dbReference type="GO" id="GO:0009279">
    <property type="term" value="C:cell outer membrane"/>
    <property type="evidence" value="ECO:0007669"/>
    <property type="project" value="UniProtKB-SubCell"/>
</dbReference>
<feature type="signal peptide" evidence="8">
    <location>
        <begin position="1"/>
        <end position="17"/>
    </location>
</feature>
<dbReference type="AlphaFoldDB" id="A0A917IUF1"/>
<keyword evidence="6 7" id="KW-0998">Cell outer membrane</keyword>
<dbReference type="RefSeq" id="WP_188951258.1">
    <property type="nucleotide sequence ID" value="NZ_BMIB01000002.1"/>
</dbReference>
<reference evidence="10" key="1">
    <citation type="journal article" date="2014" name="Int. J. Syst. Evol. Microbiol.">
        <title>Complete genome sequence of Corynebacterium casei LMG S-19264T (=DSM 44701T), isolated from a smear-ripened cheese.</title>
        <authorList>
            <consortium name="US DOE Joint Genome Institute (JGI-PGF)"/>
            <person name="Walter F."/>
            <person name="Albersmeier A."/>
            <person name="Kalinowski J."/>
            <person name="Ruckert C."/>
        </authorList>
    </citation>
    <scope>NUCLEOTIDE SEQUENCE</scope>
    <source>
        <strain evidence="10">CGMCC 1.15290</strain>
    </source>
</reference>
<dbReference type="Proteomes" id="UP000627292">
    <property type="component" value="Unassembled WGS sequence"/>
</dbReference>
<dbReference type="InterPro" id="IPR037066">
    <property type="entry name" value="Plug_dom_sf"/>
</dbReference>
<evidence type="ECO:0000256" key="6">
    <source>
        <dbReference type="ARBA" id="ARBA00023237"/>
    </source>
</evidence>
<protein>
    <submittedName>
        <fullName evidence="10">SusC/RagA family TonB-linked outer membrane protein</fullName>
    </submittedName>
</protein>
<keyword evidence="8" id="KW-0732">Signal</keyword>
<dbReference type="Gene3D" id="3.55.50.30">
    <property type="match status" value="1"/>
</dbReference>
<evidence type="ECO:0000256" key="8">
    <source>
        <dbReference type="SAM" id="SignalP"/>
    </source>
</evidence>
<dbReference type="EMBL" id="BMIB01000002">
    <property type="protein sequence ID" value="GGH62998.1"/>
    <property type="molecule type" value="Genomic_DNA"/>
</dbReference>
<comment type="caution">
    <text evidence="10">The sequence shown here is derived from an EMBL/GenBank/DDBJ whole genome shotgun (WGS) entry which is preliminary data.</text>
</comment>
<dbReference type="Gene3D" id="2.60.40.1120">
    <property type="entry name" value="Carboxypeptidase-like, regulatory domain"/>
    <property type="match status" value="1"/>
</dbReference>
<dbReference type="Pfam" id="PF07715">
    <property type="entry name" value="Plug"/>
    <property type="match status" value="1"/>
</dbReference>
<evidence type="ECO:0000256" key="7">
    <source>
        <dbReference type="PROSITE-ProRule" id="PRU01360"/>
    </source>
</evidence>
<dbReference type="SUPFAM" id="SSF49464">
    <property type="entry name" value="Carboxypeptidase regulatory domain-like"/>
    <property type="match status" value="1"/>
</dbReference>
<dbReference type="PROSITE" id="PS52016">
    <property type="entry name" value="TONB_DEPENDENT_REC_3"/>
    <property type="match status" value="1"/>
</dbReference>
<keyword evidence="11" id="KW-1185">Reference proteome</keyword>
<accession>A0A917IUF1</accession>
<dbReference type="InterPro" id="IPR008969">
    <property type="entry name" value="CarboxyPept-like_regulatory"/>
</dbReference>
<gene>
    <name evidence="10" type="ORF">GCM10011379_13410</name>
</gene>
<evidence type="ECO:0000259" key="9">
    <source>
        <dbReference type="SMART" id="SM00965"/>
    </source>
</evidence>
<evidence type="ECO:0000256" key="1">
    <source>
        <dbReference type="ARBA" id="ARBA00004571"/>
    </source>
</evidence>
<name>A0A917IUF1_9BACT</name>
<dbReference type="NCBIfam" id="TIGR04056">
    <property type="entry name" value="OMP_RagA_SusC"/>
    <property type="match status" value="1"/>
</dbReference>
<dbReference type="NCBIfam" id="TIGR04057">
    <property type="entry name" value="SusC_RagA_signa"/>
    <property type="match status" value="1"/>
</dbReference>
<keyword evidence="4 7" id="KW-0812">Transmembrane</keyword>
<dbReference type="Gene3D" id="2.170.130.10">
    <property type="entry name" value="TonB-dependent receptor, plug domain"/>
    <property type="match status" value="1"/>
</dbReference>
<evidence type="ECO:0000313" key="11">
    <source>
        <dbReference type="Proteomes" id="UP000627292"/>
    </source>
</evidence>